<keyword evidence="8 12" id="KW-0508">mRNA splicing</keyword>
<keyword evidence="12" id="KW-0747">Spliceosome</keyword>
<dbReference type="PANTHER" id="PTHR11208:SF45">
    <property type="entry name" value="SPLICING FACTOR 1"/>
    <property type="match status" value="1"/>
</dbReference>
<evidence type="ECO:0000256" key="5">
    <source>
        <dbReference type="ARBA" id="ARBA00022771"/>
    </source>
</evidence>
<dbReference type="InterPro" id="IPR055256">
    <property type="entry name" value="KH_1_KHDC4/BBP-like"/>
</dbReference>
<dbReference type="Proteomes" id="UP000541610">
    <property type="component" value="Unassembled WGS sequence"/>
</dbReference>
<protein>
    <recommendedName>
        <fullName evidence="12">Branchpoint-bridging protein</fullName>
    </recommendedName>
</protein>
<dbReference type="GO" id="GO:0048024">
    <property type="term" value="P:regulation of mRNA splicing, via spliceosome"/>
    <property type="evidence" value="ECO:0007669"/>
    <property type="project" value="TreeGrafter"/>
</dbReference>
<evidence type="ECO:0000256" key="9">
    <source>
        <dbReference type="ARBA" id="ARBA00023242"/>
    </source>
</evidence>
<evidence type="ECO:0000256" key="4">
    <source>
        <dbReference type="ARBA" id="ARBA00022723"/>
    </source>
</evidence>
<comment type="similarity">
    <text evidence="2 12">Belongs to the BBP/SF1 family.</text>
</comment>
<keyword evidence="7 11" id="KW-0694">RNA-binding</keyword>
<dbReference type="SMART" id="SM00322">
    <property type="entry name" value="KH"/>
    <property type="match status" value="3"/>
</dbReference>
<feature type="domain" description="CCHC-type" evidence="14">
    <location>
        <begin position="307"/>
        <end position="323"/>
    </location>
</feature>
<organism evidence="15 16">
    <name type="scientific">Perkinsus olseni</name>
    <name type="common">Perkinsus atlanticus</name>
    <dbReference type="NCBI Taxonomy" id="32597"/>
    <lineage>
        <taxon>Eukaryota</taxon>
        <taxon>Sar</taxon>
        <taxon>Alveolata</taxon>
        <taxon>Perkinsozoa</taxon>
        <taxon>Perkinsea</taxon>
        <taxon>Perkinsida</taxon>
        <taxon>Perkinsidae</taxon>
        <taxon>Perkinsus</taxon>
    </lineage>
</organism>
<dbReference type="AlphaFoldDB" id="A0A7J6PNG8"/>
<comment type="caution">
    <text evidence="15">The sequence shown here is derived from an EMBL/GenBank/DDBJ whole genome shotgun (WGS) entry which is preliminary data.</text>
</comment>
<dbReference type="PROSITE" id="PS50158">
    <property type="entry name" value="ZF_CCHC"/>
    <property type="match status" value="1"/>
</dbReference>
<evidence type="ECO:0000256" key="1">
    <source>
        <dbReference type="ARBA" id="ARBA00004123"/>
    </source>
</evidence>
<dbReference type="CDD" id="cd00105">
    <property type="entry name" value="KH-I"/>
    <property type="match status" value="1"/>
</dbReference>
<dbReference type="PROSITE" id="PS50084">
    <property type="entry name" value="KH_TYPE_1"/>
    <property type="match status" value="3"/>
</dbReference>
<evidence type="ECO:0000256" key="2">
    <source>
        <dbReference type="ARBA" id="ARBA00010382"/>
    </source>
</evidence>
<dbReference type="Gene3D" id="4.10.60.10">
    <property type="entry name" value="Zinc finger, CCHC-type"/>
    <property type="match status" value="1"/>
</dbReference>
<name>A0A7J6PNG8_PEROL</name>
<dbReference type="Gene3D" id="6.10.140.1790">
    <property type="match status" value="1"/>
</dbReference>
<keyword evidence="6 12" id="KW-0862">Zinc</keyword>
<dbReference type="GO" id="GO:0045131">
    <property type="term" value="F:pre-mRNA branch point binding"/>
    <property type="evidence" value="ECO:0007669"/>
    <property type="project" value="UniProtKB-UniRule"/>
</dbReference>
<dbReference type="Pfam" id="PF00013">
    <property type="entry name" value="KH_1"/>
    <property type="match status" value="1"/>
</dbReference>
<dbReference type="InterPro" id="IPR047086">
    <property type="entry name" value="SF1-HH_sf"/>
</dbReference>
<evidence type="ECO:0000313" key="16">
    <source>
        <dbReference type="Proteomes" id="UP000541610"/>
    </source>
</evidence>
<dbReference type="PANTHER" id="PTHR11208">
    <property type="entry name" value="RNA-BINDING PROTEIN RELATED"/>
    <property type="match status" value="1"/>
</dbReference>
<evidence type="ECO:0000256" key="3">
    <source>
        <dbReference type="ARBA" id="ARBA00022664"/>
    </source>
</evidence>
<evidence type="ECO:0000256" key="10">
    <source>
        <dbReference type="PROSITE-ProRule" id="PRU00047"/>
    </source>
</evidence>
<proteinExistence type="inferred from homology"/>
<gene>
    <name evidence="15" type="ORF">FOZ60_000010</name>
</gene>
<keyword evidence="5 10" id="KW-0863">Zinc-finger</keyword>
<dbReference type="InterPro" id="IPR036612">
    <property type="entry name" value="KH_dom_type_1_sf"/>
</dbReference>
<dbReference type="InterPro" id="IPR004088">
    <property type="entry name" value="KH_dom_type_1"/>
</dbReference>
<dbReference type="Pfam" id="PF16275">
    <property type="entry name" value="SF1-HH"/>
    <property type="match status" value="1"/>
</dbReference>
<reference evidence="15 16" key="1">
    <citation type="submission" date="2020-04" db="EMBL/GenBank/DDBJ databases">
        <title>Perkinsus olseni comparative genomics.</title>
        <authorList>
            <person name="Bogema D.R."/>
        </authorList>
    </citation>
    <scope>NUCLEOTIDE SEQUENCE [LARGE SCALE GENOMIC DNA]</scope>
    <source>
        <strain evidence="15">00978-12</strain>
    </source>
</reference>
<dbReference type="GO" id="GO:0000398">
    <property type="term" value="P:mRNA splicing, via spliceosome"/>
    <property type="evidence" value="ECO:0007669"/>
    <property type="project" value="UniProtKB-UniRule"/>
</dbReference>
<dbReference type="GO" id="GO:0003729">
    <property type="term" value="F:mRNA binding"/>
    <property type="evidence" value="ECO:0007669"/>
    <property type="project" value="TreeGrafter"/>
</dbReference>
<dbReference type="InterPro" id="IPR032570">
    <property type="entry name" value="SF1-HH"/>
</dbReference>
<evidence type="ECO:0000256" key="7">
    <source>
        <dbReference type="ARBA" id="ARBA00022884"/>
    </source>
</evidence>
<sequence>MSEEIISTDGGYQIVPVVGADAGGIIMISGKRRKRDTRWGPRKHIKLGKRLSTVEDKPYKPLPLVDIPCGLGWKQVDQLMKEIRLEDLDNKLRAEPIRLELGDPDIRPPSPPPTYDQAGTRTNDRTTRVKKAMEGEHNRLVRYMMATVRDYMPPETWSKARLVKKIIIPQKKYPDVPFMAIIVGARGTNHKRLQMESGCRIEIRGKGINAMNQTIEEQNMPQHVHIEGDTEANLIKATALLEPLLDPTHPDFARARALGLEQLAVVNGYTTQLQHIRCGLCQAMGHHASQCPEFNNVEMSYKMADVKCEICGDKGHATIDCPQKGTAQQQSKEWREGAEERAKVDQEYADLINNLAEENDPLKPAAQGQQINGSAAGAGNGDDLTIPFKDVGAFIGPQGSNIKLLEGETGCQIHVDQSSKETGHCPVQIQGPLGAIEQAKEKVREWLKSREAGGSGANAQIPMVLGVPGDEEPIRLPAALVGVFIGHNSQNLKALERDFGVGLMLDGKKESGILDHPILFSGSDGAILEAKPKLRDWISRQLATPQGEPNLAQIPGFPGFPGGFPIPAAPGGAAPFMPMAAAMPMMAGMMAAAAPPQGMMAAAAGYPPQMQQAYMPPPPVAGQVGVGVLERRRVWTVCVVQYQAAPMDQASWQLLYQQRLQQEQMKYNQQ</sequence>
<comment type="function">
    <text evidence="12">Necessary for the splicing of pre-mRNA. Has a role in the recognition of the branch site (5'-UACUAAC-3'), the pyrimidine tract and the 3'-splice site at the 3'-end of introns.</text>
</comment>
<feature type="region of interest" description="Disordered" evidence="13">
    <location>
        <begin position="101"/>
        <end position="121"/>
    </location>
</feature>
<dbReference type="SUPFAM" id="SSF54791">
    <property type="entry name" value="Eukaryotic type KH-domain (KH-domain type I)"/>
    <property type="match status" value="2"/>
</dbReference>
<evidence type="ECO:0000256" key="11">
    <source>
        <dbReference type="PROSITE-ProRule" id="PRU00117"/>
    </source>
</evidence>
<dbReference type="InterPro" id="IPR004087">
    <property type="entry name" value="KH_dom"/>
</dbReference>
<evidence type="ECO:0000313" key="15">
    <source>
        <dbReference type="EMBL" id="KAF4697658.1"/>
    </source>
</evidence>
<dbReference type="InterPro" id="IPR036875">
    <property type="entry name" value="Znf_CCHC_sf"/>
</dbReference>
<dbReference type="OrthoDB" id="6777263at2759"/>
<dbReference type="InterPro" id="IPR045071">
    <property type="entry name" value="BBP-like"/>
</dbReference>
<comment type="subcellular location">
    <subcellularLocation>
        <location evidence="1 12">Nucleus</location>
    </subcellularLocation>
</comment>
<dbReference type="InterPro" id="IPR001878">
    <property type="entry name" value="Znf_CCHC"/>
</dbReference>
<dbReference type="Gene3D" id="3.30.310.210">
    <property type="match status" value="1"/>
</dbReference>
<dbReference type="SMART" id="SM00343">
    <property type="entry name" value="ZnF_C2HC"/>
    <property type="match status" value="2"/>
</dbReference>
<dbReference type="Pfam" id="PF22675">
    <property type="entry name" value="KH-I_KHDC4-BBP"/>
    <property type="match status" value="1"/>
</dbReference>
<keyword evidence="3 12" id="KW-0507">mRNA processing</keyword>
<evidence type="ECO:0000256" key="12">
    <source>
        <dbReference type="RuleBase" id="RU367126"/>
    </source>
</evidence>
<evidence type="ECO:0000259" key="14">
    <source>
        <dbReference type="PROSITE" id="PS50158"/>
    </source>
</evidence>
<dbReference type="Gene3D" id="3.30.1370.10">
    <property type="entry name" value="K Homology domain, type 1"/>
    <property type="match status" value="1"/>
</dbReference>
<evidence type="ECO:0000256" key="6">
    <source>
        <dbReference type="ARBA" id="ARBA00022833"/>
    </source>
</evidence>
<dbReference type="GO" id="GO:0005681">
    <property type="term" value="C:spliceosomal complex"/>
    <property type="evidence" value="ECO:0007669"/>
    <property type="project" value="UniProtKB-KW"/>
</dbReference>
<evidence type="ECO:0000256" key="13">
    <source>
        <dbReference type="SAM" id="MobiDB-lite"/>
    </source>
</evidence>
<dbReference type="SUPFAM" id="SSF57756">
    <property type="entry name" value="Retrovirus zinc finger-like domains"/>
    <property type="match status" value="1"/>
</dbReference>
<evidence type="ECO:0000256" key="8">
    <source>
        <dbReference type="ARBA" id="ARBA00023187"/>
    </source>
</evidence>
<keyword evidence="9 12" id="KW-0539">Nucleus</keyword>
<dbReference type="GO" id="GO:0008270">
    <property type="term" value="F:zinc ion binding"/>
    <property type="evidence" value="ECO:0007669"/>
    <property type="project" value="UniProtKB-UniRule"/>
</dbReference>
<keyword evidence="4 12" id="KW-0479">Metal-binding</keyword>
<dbReference type="EMBL" id="JABANP010000001">
    <property type="protein sequence ID" value="KAF4697658.1"/>
    <property type="molecule type" value="Genomic_DNA"/>
</dbReference>
<accession>A0A7J6PNG8</accession>